<keyword evidence="1" id="KW-0732">Signal</keyword>
<evidence type="ECO:0000259" key="2">
    <source>
        <dbReference type="Pfam" id="PF02931"/>
    </source>
</evidence>
<feature type="signal peptide" evidence="1">
    <location>
        <begin position="1"/>
        <end position="19"/>
    </location>
</feature>
<proteinExistence type="predicted"/>
<dbReference type="Proteomes" id="UP001634394">
    <property type="component" value="Unassembled WGS sequence"/>
</dbReference>
<organism evidence="3 4">
    <name type="scientific">Sinanodonta woodiana</name>
    <name type="common">Chinese pond mussel</name>
    <name type="synonym">Anodonta woodiana</name>
    <dbReference type="NCBI Taxonomy" id="1069815"/>
    <lineage>
        <taxon>Eukaryota</taxon>
        <taxon>Metazoa</taxon>
        <taxon>Spiralia</taxon>
        <taxon>Lophotrochozoa</taxon>
        <taxon>Mollusca</taxon>
        <taxon>Bivalvia</taxon>
        <taxon>Autobranchia</taxon>
        <taxon>Heteroconchia</taxon>
        <taxon>Palaeoheterodonta</taxon>
        <taxon>Unionida</taxon>
        <taxon>Unionoidea</taxon>
        <taxon>Unionidae</taxon>
        <taxon>Unioninae</taxon>
        <taxon>Sinanodonta</taxon>
    </lineage>
</organism>
<dbReference type="InterPro" id="IPR006201">
    <property type="entry name" value="Neur_channel"/>
</dbReference>
<name>A0ABD3TYR4_SINWO</name>
<dbReference type="Gene3D" id="2.70.170.10">
    <property type="entry name" value="Neurotransmitter-gated ion-channel ligand-binding domain"/>
    <property type="match status" value="1"/>
</dbReference>
<evidence type="ECO:0000313" key="3">
    <source>
        <dbReference type="EMBL" id="KAL3841423.1"/>
    </source>
</evidence>
<gene>
    <name evidence="3" type="ORF">ACJMK2_019575</name>
</gene>
<dbReference type="PANTHER" id="PTHR18945">
    <property type="entry name" value="NEUROTRANSMITTER GATED ION CHANNEL"/>
    <property type="match status" value="1"/>
</dbReference>
<dbReference type="InterPro" id="IPR036734">
    <property type="entry name" value="Neur_chan_lig-bd_sf"/>
</dbReference>
<comment type="caution">
    <text evidence="3">The sequence shown here is derived from an EMBL/GenBank/DDBJ whole genome shotgun (WGS) entry which is preliminary data.</text>
</comment>
<accession>A0ABD3TYR4</accession>
<sequence length="241" mass="27194">MYTRLLPCLILCTAYQAYAQLGRADDKLLYKLMKNYQKVLPPSGHENGTVVVEHGLSVLHLTGLSVTDLSLTIHVWLHMSWADDRLSWSPEDYDGIGKLKLPVSSIWIPDIVLYNSASKYNAYPENGLATINSNGQVSLIQPDMLTTYCDRNTGVFGQPLLCRLKFGSWVRDGSEMDIVLRDNGNVDLNNYEDINLGWTLQGAIGTRNIVIYQCCPEPYVDVTYTLKLQRRFIHVDSDLFG</sequence>
<dbReference type="FunFam" id="2.70.170.10:FF:000028">
    <property type="entry name" value="AcetylCholine Receptor"/>
    <property type="match status" value="1"/>
</dbReference>
<feature type="chain" id="PRO_5044807466" description="Neurotransmitter-gated ion-channel ligand-binding domain-containing protein" evidence="1">
    <location>
        <begin position="20"/>
        <end position="241"/>
    </location>
</feature>
<reference evidence="3 4" key="1">
    <citation type="submission" date="2024-11" db="EMBL/GenBank/DDBJ databases">
        <title>Chromosome-level genome assembly of the freshwater bivalve Anodonta woodiana.</title>
        <authorList>
            <person name="Chen X."/>
        </authorList>
    </citation>
    <scope>NUCLEOTIDE SEQUENCE [LARGE SCALE GENOMIC DNA]</scope>
    <source>
        <strain evidence="3">MN2024</strain>
        <tissue evidence="3">Gills</tissue>
    </source>
</reference>
<evidence type="ECO:0000256" key="1">
    <source>
        <dbReference type="SAM" id="SignalP"/>
    </source>
</evidence>
<keyword evidence="4" id="KW-1185">Reference proteome</keyword>
<dbReference type="AlphaFoldDB" id="A0ABD3TYR4"/>
<dbReference type="Pfam" id="PF02931">
    <property type="entry name" value="Neur_chan_LBD"/>
    <property type="match status" value="1"/>
</dbReference>
<dbReference type="SUPFAM" id="SSF63712">
    <property type="entry name" value="Nicotinic receptor ligand binding domain-like"/>
    <property type="match status" value="1"/>
</dbReference>
<protein>
    <recommendedName>
        <fullName evidence="2">Neurotransmitter-gated ion-channel ligand-binding domain-containing protein</fullName>
    </recommendedName>
</protein>
<dbReference type="EMBL" id="JBJQND010000017">
    <property type="protein sequence ID" value="KAL3841423.1"/>
    <property type="molecule type" value="Genomic_DNA"/>
</dbReference>
<feature type="domain" description="Neurotransmitter-gated ion-channel ligand-binding" evidence="2">
    <location>
        <begin position="26"/>
        <end position="231"/>
    </location>
</feature>
<dbReference type="InterPro" id="IPR006202">
    <property type="entry name" value="Neur_chan_lig-bd"/>
</dbReference>
<evidence type="ECO:0000313" key="4">
    <source>
        <dbReference type="Proteomes" id="UP001634394"/>
    </source>
</evidence>